<evidence type="ECO:0000313" key="1">
    <source>
        <dbReference type="EMBL" id="MCJ8728520.1"/>
    </source>
</evidence>
<protein>
    <submittedName>
        <fullName evidence="1">Uncharacterized protein</fullName>
    </submittedName>
</protein>
<name>A0ACC5XYS9_9TELE</name>
<dbReference type="Proteomes" id="UP000830395">
    <property type="component" value="Chromosome 1"/>
</dbReference>
<organism evidence="1 2">
    <name type="scientific">Pangasius djambal</name>
    <dbReference type="NCBI Taxonomy" id="1691987"/>
    <lineage>
        <taxon>Eukaryota</taxon>
        <taxon>Metazoa</taxon>
        <taxon>Chordata</taxon>
        <taxon>Craniata</taxon>
        <taxon>Vertebrata</taxon>
        <taxon>Euteleostomi</taxon>
        <taxon>Actinopterygii</taxon>
        <taxon>Neopterygii</taxon>
        <taxon>Teleostei</taxon>
        <taxon>Ostariophysi</taxon>
        <taxon>Siluriformes</taxon>
        <taxon>Pangasiidae</taxon>
        <taxon>Pangasius</taxon>
    </lineage>
</organism>
<evidence type="ECO:0000313" key="2">
    <source>
        <dbReference type="Proteomes" id="UP000830395"/>
    </source>
</evidence>
<dbReference type="EMBL" id="CM040975">
    <property type="protein sequence ID" value="MCJ8728520.1"/>
    <property type="molecule type" value="Genomic_DNA"/>
</dbReference>
<accession>A0ACC5XYS9</accession>
<reference evidence="1" key="1">
    <citation type="submission" date="2020-02" db="EMBL/GenBank/DDBJ databases">
        <title>Genome sequencing of the panga catfish, Pangasius djambal.</title>
        <authorList>
            <person name="Wen M."/>
            <person name="Zahm M."/>
            <person name="Roques C."/>
            <person name="Cabau C."/>
            <person name="Klopp C."/>
            <person name="Donnadieu C."/>
            <person name="Jouanno E."/>
            <person name="Avarre J.-C."/>
            <person name="Campet M."/>
            <person name="Ha T."/>
            <person name="Dugue R."/>
            <person name="Lampietro C."/>
            <person name="Louis A."/>
            <person name="Herpin A."/>
            <person name="Echchiki A."/>
            <person name="Berthelot C."/>
            <person name="Parey E."/>
            <person name="Roest-Crollius H."/>
            <person name="Braasch I."/>
            <person name="Postlethwait J.H."/>
            <person name="Bobe J."/>
            <person name="Montfort J."/>
            <person name="Bouchez O."/>
            <person name="Begum T."/>
            <person name="Schartl M."/>
            <person name="Gustiano R."/>
            <person name="Guiguen Y."/>
        </authorList>
    </citation>
    <scope>NUCLEOTIDE SEQUENCE</scope>
    <source>
        <strain evidence="1">Pdj_M5554</strain>
    </source>
</reference>
<comment type="caution">
    <text evidence="1">The sequence shown here is derived from an EMBL/GenBank/DDBJ whole genome shotgun (WGS) entry which is preliminary data.</text>
</comment>
<keyword evidence="2" id="KW-1185">Reference proteome</keyword>
<gene>
    <name evidence="1" type="ORF">PDJAM_G00005390</name>
</gene>
<sequence length="70" mass="7585">MISTALSRTHVTTTSTISSALATTQTGDMIRVRAAVHITAIIRLMKTQVKMMGLKVSAVRRLCQIIISLS</sequence>
<proteinExistence type="predicted"/>